<gene>
    <name evidence="8" type="ORF">RB2654_18298</name>
</gene>
<keyword evidence="6" id="KW-0472">Membrane</keyword>
<comment type="caution">
    <text evidence="8">The sequence shown here is derived from an EMBL/GenBank/DDBJ whole genome shotgun (WGS) entry which is preliminary data.</text>
</comment>
<keyword evidence="5" id="KW-0333">Golgi apparatus</keyword>
<dbReference type="SUPFAM" id="SSF52540">
    <property type="entry name" value="P-loop containing nucleoside triphosphate hydrolases"/>
    <property type="match status" value="1"/>
</dbReference>
<dbReference type="InterPro" id="IPR027417">
    <property type="entry name" value="P-loop_NTPase"/>
</dbReference>
<dbReference type="PANTHER" id="PTHR12137">
    <property type="entry name" value="CARBOHYDRATE SULFOTRANSFERASE"/>
    <property type="match status" value="1"/>
</dbReference>
<evidence type="ECO:0008006" key="10">
    <source>
        <dbReference type="Google" id="ProtNLM"/>
    </source>
</evidence>
<dbReference type="Gene3D" id="3.40.50.300">
    <property type="entry name" value="P-loop containing nucleotide triphosphate hydrolases"/>
    <property type="match status" value="1"/>
</dbReference>
<dbReference type="Proteomes" id="UP000002931">
    <property type="component" value="Unassembled WGS sequence"/>
</dbReference>
<evidence type="ECO:0000256" key="2">
    <source>
        <dbReference type="ARBA" id="ARBA00022679"/>
    </source>
</evidence>
<evidence type="ECO:0000256" key="1">
    <source>
        <dbReference type="ARBA" id="ARBA00004323"/>
    </source>
</evidence>
<keyword evidence="4" id="KW-1133">Transmembrane helix</keyword>
<dbReference type="OrthoDB" id="7444642at2"/>
<keyword evidence="9" id="KW-1185">Reference proteome</keyword>
<accession>A3V9H0</accession>
<proteinExistence type="predicted"/>
<dbReference type="GO" id="GO:0016051">
    <property type="term" value="P:carbohydrate biosynthetic process"/>
    <property type="evidence" value="ECO:0007669"/>
    <property type="project" value="InterPro"/>
</dbReference>
<keyword evidence="2" id="KW-0808">Transferase</keyword>
<name>A3V9H0_9RHOB</name>
<evidence type="ECO:0000256" key="6">
    <source>
        <dbReference type="ARBA" id="ARBA00023136"/>
    </source>
</evidence>
<dbReference type="Pfam" id="PF03567">
    <property type="entry name" value="Sulfotransfer_2"/>
    <property type="match status" value="1"/>
</dbReference>
<dbReference type="GO" id="GO:0016020">
    <property type="term" value="C:membrane"/>
    <property type="evidence" value="ECO:0007669"/>
    <property type="project" value="InterPro"/>
</dbReference>
<dbReference type="AlphaFoldDB" id="A3V9H0"/>
<comment type="subcellular location">
    <subcellularLocation>
        <location evidence="1">Golgi apparatus membrane</location>
        <topology evidence="1">Single-pass type II membrane protein</topology>
    </subcellularLocation>
</comment>
<dbReference type="EMBL" id="AAMT01000001">
    <property type="protein sequence ID" value="EAQ14561.1"/>
    <property type="molecule type" value="Genomic_DNA"/>
</dbReference>
<evidence type="ECO:0000256" key="4">
    <source>
        <dbReference type="ARBA" id="ARBA00022989"/>
    </source>
</evidence>
<dbReference type="InterPro" id="IPR018011">
    <property type="entry name" value="Carb_sulfotrans_8-10"/>
</dbReference>
<keyword evidence="7" id="KW-0325">Glycoprotein</keyword>
<dbReference type="STRING" id="314271.RB2654_18298"/>
<evidence type="ECO:0000313" key="8">
    <source>
        <dbReference type="EMBL" id="EAQ14561.1"/>
    </source>
</evidence>
<evidence type="ECO:0000256" key="7">
    <source>
        <dbReference type="ARBA" id="ARBA00023180"/>
    </source>
</evidence>
<dbReference type="GO" id="GO:0008146">
    <property type="term" value="F:sulfotransferase activity"/>
    <property type="evidence" value="ECO:0007669"/>
    <property type="project" value="InterPro"/>
</dbReference>
<evidence type="ECO:0000313" key="9">
    <source>
        <dbReference type="Proteomes" id="UP000002931"/>
    </source>
</evidence>
<evidence type="ECO:0000256" key="5">
    <source>
        <dbReference type="ARBA" id="ARBA00023034"/>
    </source>
</evidence>
<dbReference type="InterPro" id="IPR005331">
    <property type="entry name" value="Sulfotransferase"/>
</dbReference>
<dbReference type="HOGENOM" id="CLU_094945_2_0_5"/>
<organism evidence="8 9">
    <name type="scientific">Maritimibacter alkaliphilus HTCC2654</name>
    <dbReference type="NCBI Taxonomy" id="314271"/>
    <lineage>
        <taxon>Bacteria</taxon>
        <taxon>Pseudomonadati</taxon>
        <taxon>Pseudomonadota</taxon>
        <taxon>Alphaproteobacteria</taxon>
        <taxon>Rhodobacterales</taxon>
        <taxon>Roseobacteraceae</taxon>
        <taxon>Maritimibacter</taxon>
    </lineage>
</organism>
<reference evidence="8 9" key="1">
    <citation type="journal article" date="2010" name="J. Bacteriol.">
        <title>Genome sequences of Pelagibaca bermudensis HTCC2601T and Maritimibacter alkaliphilus HTCC2654T, the type strains of two marine Roseobacter genera.</title>
        <authorList>
            <person name="Thrash J.C."/>
            <person name="Cho J.C."/>
            <person name="Ferriera S."/>
            <person name="Johnson J."/>
            <person name="Vergin K.L."/>
            <person name="Giovannoni S.J."/>
        </authorList>
    </citation>
    <scope>NUCLEOTIDE SEQUENCE [LARGE SCALE GENOMIC DNA]</scope>
    <source>
        <strain evidence="8 9">HTCC2654</strain>
    </source>
</reference>
<evidence type="ECO:0000256" key="3">
    <source>
        <dbReference type="ARBA" id="ARBA00022692"/>
    </source>
</evidence>
<dbReference type="eggNOG" id="ENOG5030THP">
    <property type="taxonomic scope" value="Bacteria"/>
</dbReference>
<sequence length="225" mass="25389">MISHPHRTIFVHIPKCGGQSVEQAFLDDLGLDWGQRAPLMLGRNPSKAVGPPRLAHLSAAQYTRHHFVTDKMWDDYFTFTVVRDPVARAVSLFNHLRPVETLRAFVHDWLPAQFTRAPDDRSAKFHFVRPQVDFLAGDGGTLLPDRVFHLETLGRDWPALQNTANLGAPLPHRNRSVDGATRRDLADKDLDQIVVLYAKDFEAFGYTQDAGQPKRRLFPSFGKGA</sequence>
<dbReference type="PANTHER" id="PTHR12137:SF54">
    <property type="entry name" value="CARBOHYDRATE SULFOTRANSFERASE"/>
    <property type="match status" value="1"/>
</dbReference>
<keyword evidence="3" id="KW-0812">Transmembrane</keyword>
<protein>
    <recommendedName>
        <fullName evidence="10">Sulfotransferase family protein</fullName>
    </recommendedName>
</protein>
<dbReference type="RefSeq" id="WP_008334263.1">
    <property type="nucleotide sequence ID" value="NZ_CH902578.1"/>
</dbReference>